<keyword evidence="3" id="KW-0560">Oxidoreductase</keyword>
<dbReference type="GO" id="GO:0046872">
    <property type="term" value="F:metal ion binding"/>
    <property type="evidence" value="ECO:0007669"/>
    <property type="project" value="UniProtKB-KW"/>
</dbReference>
<dbReference type="AlphaFoldDB" id="A0AB34K399"/>
<dbReference type="Gene3D" id="1.10.420.10">
    <property type="entry name" value="Peroxidase, domain 2"/>
    <property type="match status" value="1"/>
</dbReference>
<dbReference type="InterPro" id="IPR002207">
    <property type="entry name" value="Peroxidase_I"/>
</dbReference>
<keyword evidence="9" id="KW-1185">Reference proteome</keyword>
<evidence type="ECO:0000256" key="4">
    <source>
        <dbReference type="ARBA" id="ARBA00023004"/>
    </source>
</evidence>
<dbReference type="Gene3D" id="1.10.520.10">
    <property type="match status" value="1"/>
</dbReference>
<dbReference type="Gene3D" id="1.25.40.20">
    <property type="entry name" value="Ankyrin repeat-containing domain"/>
    <property type="match status" value="1"/>
</dbReference>
<dbReference type="InterPro" id="IPR002016">
    <property type="entry name" value="Haem_peroxidase"/>
</dbReference>
<dbReference type="FunFam" id="1.10.420.10:FF:000009">
    <property type="entry name" value="Ascorbate peroxidase"/>
    <property type="match status" value="1"/>
</dbReference>
<feature type="repeat" description="ANK" evidence="5">
    <location>
        <begin position="379"/>
        <end position="411"/>
    </location>
</feature>
<evidence type="ECO:0000313" key="9">
    <source>
        <dbReference type="Proteomes" id="UP001515480"/>
    </source>
</evidence>
<dbReference type="PRINTS" id="PR00459">
    <property type="entry name" value="ASPEROXIDASE"/>
</dbReference>
<evidence type="ECO:0000256" key="2">
    <source>
        <dbReference type="ARBA" id="ARBA00022723"/>
    </source>
</evidence>
<dbReference type="EMBL" id="JBGBPQ010000002">
    <property type="protein sequence ID" value="KAL1527663.1"/>
    <property type="molecule type" value="Genomic_DNA"/>
</dbReference>
<dbReference type="Proteomes" id="UP001515480">
    <property type="component" value="Unassembled WGS sequence"/>
</dbReference>
<evidence type="ECO:0000256" key="1">
    <source>
        <dbReference type="ARBA" id="ARBA00022617"/>
    </source>
</evidence>
<dbReference type="InterPro" id="IPR002110">
    <property type="entry name" value="Ankyrin_rpt"/>
</dbReference>
<keyword evidence="1" id="KW-0349">Heme</keyword>
<dbReference type="InterPro" id="IPR010255">
    <property type="entry name" value="Haem_peroxidase_sf"/>
</dbReference>
<dbReference type="Pfam" id="PF12796">
    <property type="entry name" value="Ank_2"/>
    <property type="match status" value="1"/>
</dbReference>
<dbReference type="PROSITE" id="PS00435">
    <property type="entry name" value="PEROXIDASE_1"/>
    <property type="match status" value="1"/>
</dbReference>
<dbReference type="SUPFAM" id="SSF48113">
    <property type="entry name" value="Heme-dependent peroxidases"/>
    <property type="match status" value="1"/>
</dbReference>
<dbReference type="InterPro" id="IPR036770">
    <property type="entry name" value="Ankyrin_rpt-contain_sf"/>
</dbReference>
<keyword evidence="4" id="KW-0408">Iron</keyword>
<dbReference type="PROSITE" id="PS50873">
    <property type="entry name" value="PEROXIDASE_4"/>
    <property type="match status" value="1"/>
</dbReference>
<dbReference type="PANTHER" id="PTHR31356:SF66">
    <property type="entry name" value="CATALASE-PEROXIDASE"/>
    <property type="match status" value="1"/>
</dbReference>
<evidence type="ECO:0000256" key="6">
    <source>
        <dbReference type="RuleBase" id="RU004241"/>
    </source>
</evidence>
<comment type="caution">
    <text evidence="8">The sequence shown here is derived from an EMBL/GenBank/DDBJ whole genome shotgun (WGS) entry which is preliminary data.</text>
</comment>
<evidence type="ECO:0000313" key="8">
    <source>
        <dbReference type="EMBL" id="KAL1527663.1"/>
    </source>
</evidence>
<keyword evidence="2" id="KW-0479">Metal-binding</keyword>
<sequence length="491" mass="53227">MLLLHRIAPPIHRIGSTAPGRVRSCALHTSARATAAAARHIRPSAAAAAAALAAGTAAAVACAHAPPPSIDHDALADAVRDALINKKVNACPMAVRVAWHASGTYDAKDSSGGSNGGTMRFEPERSDPANAGLFIIHDLLERVKQRFPDVSYADLWTLAGCKAVEWMGGPAVPHSLGRKDFADGSLCPAHGRLPDASQGASHLRAIFHRMGFSDRDIVALSGAHTVGRCHFVRSGFDGAWTTQPLSFDNEYFRNLVGRKWIERKWKGNRQFTDAETQSLTMLPTDIALIEDPVFRPIVEEYARDQDAFFRDFASAFSRLNCLGCPEEAKPKQMCPKALEKERFNHEFRELAMHGQLEHMLQMKEAAGDKLDLQSVDTASGRSALHKAAFWGHNHVVKMLLANGSPVNKVDFAGDSALHDAARFGHKSIVVSLLEAGADLTLKNKDGLTAKAIAEEHGKTAVVELLERCAAKDMEAAALARRRGFIGSSREF</sequence>
<proteinExistence type="inferred from homology"/>
<dbReference type="GO" id="GO:0034599">
    <property type="term" value="P:cellular response to oxidative stress"/>
    <property type="evidence" value="ECO:0007669"/>
    <property type="project" value="InterPro"/>
</dbReference>
<dbReference type="Pfam" id="PF00141">
    <property type="entry name" value="peroxidase"/>
    <property type="match status" value="1"/>
</dbReference>
<dbReference type="InterPro" id="IPR044831">
    <property type="entry name" value="Ccp1-like"/>
</dbReference>
<dbReference type="CDD" id="cd00691">
    <property type="entry name" value="ascorbate_peroxidase"/>
    <property type="match status" value="1"/>
</dbReference>
<feature type="repeat" description="ANK" evidence="5">
    <location>
        <begin position="412"/>
        <end position="444"/>
    </location>
</feature>
<keyword evidence="5" id="KW-0040">ANK repeat</keyword>
<dbReference type="PRINTS" id="PR00458">
    <property type="entry name" value="PEROXIDASE"/>
</dbReference>
<dbReference type="InterPro" id="IPR019793">
    <property type="entry name" value="Peroxidases_heam-ligand_BS"/>
</dbReference>
<dbReference type="SUPFAM" id="SSF48403">
    <property type="entry name" value="Ankyrin repeat"/>
    <property type="match status" value="1"/>
</dbReference>
<dbReference type="PROSITE" id="PS50088">
    <property type="entry name" value="ANK_REPEAT"/>
    <property type="match status" value="2"/>
</dbReference>
<evidence type="ECO:0000256" key="5">
    <source>
        <dbReference type="PROSITE-ProRule" id="PRU00023"/>
    </source>
</evidence>
<dbReference type="GO" id="GO:0020037">
    <property type="term" value="F:heme binding"/>
    <property type="evidence" value="ECO:0007669"/>
    <property type="project" value="InterPro"/>
</dbReference>
<dbReference type="GO" id="GO:0004601">
    <property type="term" value="F:peroxidase activity"/>
    <property type="evidence" value="ECO:0007669"/>
    <property type="project" value="InterPro"/>
</dbReference>
<dbReference type="SMART" id="SM00248">
    <property type="entry name" value="ANK"/>
    <property type="match status" value="3"/>
</dbReference>
<dbReference type="PANTHER" id="PTHR31356">
    <property type="entry name" value="THYLAKOID LUMENAL 29 KDA PROTEIN, CHLOROPLASTIC-RELATED"/>
    <property type="match status" value="1"/>
</dbReference>
<gene>
    <name evidence="8" type="ORF">AB1Y20_009049</name>
</gene>
<accession>A0AB34K399</accession>
<name>A0AB34K399_PRYPA</name>
<reference evidence="8 9" key="1">
    <citation type="journal article" date="2024" name="Science">
        <title>Giant polyketide synthase enzymes in the biosynthesis of giant marine polyether toxins.</title>
        <authorList>
            <person name="Fallon T.R."/>
            <person name="Shende V.V."/>
            <person name="Wierzbicki I.H."/>
            <person name="Pendleton A.L."/>
            <person name="Watervoot N.F."/>
            <person name="Auber R.P."/>
            <person name="Gonzalez D.J."/>
            <person name="Wisecaver J.H."/>
            <person name="Moore B.S."/>
        </authorList>
    </citation>
    <scope>NUCLEOTIDE SEQUENCE [LARGE SCALE GENOMIC DNA]</scope>
    <source>
        <strain evidence="8 9">12B1</strain>
    </source>
</reference>
<protein>
    <recommendedName>
        <fullName evidence="7">Plant heme peroxidase family profile domain-containing protein</fullName>
    </recommendedName>
</protein>
<dbReference type="GO" id="GO:0000302">
    <property type="term" value="P:response to reactive oxygen species"/>
    <property type="evidence" value="ECO:0007669"/>
    <property type="project" value="TreeGrafter"/>
</dbReference>
<evidence type="ECO:0000256" key="3">
    <source>
        <dbReference type="ARBA" id="ARBA00023002"/>
    </source>
</evidence>
<comment type="similarity">
    <text evidence="6">Belongs to the peroxidase family.</text>
</comment>
<organism evidence="8 9">
    <name type="scientific">Prymnesium parvum</name>
    <name type="common">Toxic golden alga</name>
    <dbReference type="NCBI Taxonomy" id="97485"/>
    <lineage>
        <taxon>Eukaryota</taxon>
        <taxon>Haptista</taxon>
        <taxon>Haptophyta</taxon>
        <taxon>Prymnesiophyceae</taxon>
        <taxon>Prymnesiales</taxon>
        <taxon>Prymnesiaceae</taxon>
        <taxon>Prymnesium</taxon>
    </lineage>
</organism>
<dbReference type="PROSITE" id="PS50297">
    <property type="entry name" value="ANK_REP_REGION"/>
    <property type="match status" value="2"/>
</dbReference>
<evidence type="ECO:0000259" key="7">
    <source>
        <dbReference type="PROSITE" id="PS50873"/>
    </source>
</evidence>
<dbReference type="GO" id="GO:0042744">
    <property type="term" value="P:hydrogen peroxide catabolic process"/>
    <property type="evidence" value="ECO:0007669"/>
    <property type="project" value="TreeGrafter"/>
</dbReference>
<feature type="domain" description="Plant heme peroxidase family profile" evidence="7">
    <location>
        <begin position="88"/>
        <end position="338"/>
    </location>
</feature>